<dbReference type="Pfam" id="PF04138">
    <property type="entry name" value="GtrA_DPMS_TM"/>
    <property type="match status" value="1"/>
</dbReference>
<dbReference type="PANTHER" id="PTHR38459:SF1">
    <property type="entry name" value="PROPHAGE BACTOPRENOL-LINKED GLUCOSE TRANSLOCASE HOMOLOG"/>
    <property type="match status" value="1"/>
</dbReference>
<comment type="subcellular location">
    <subcellularLocation>
        <location evidence="1">Membrane</location>
        <topology evidence="1">Multi-pass membrane protein</topology>
    </subcellularLocation>
</comment>
<proteinExistence type="inferred from homology"/>
<feature type="compositionally biased region" description="Polar residues" evidence="6">
    <location>
        <begin position="1"/>
        <end position="11"/>
    </location>
</feature>
<feature type="transmembrane region" description="Helical" evidence="7">
    <location>
        <begin position="91"/>
        <end position="112"/>
    </location>
</feature>
<evidence type="ECO:0000256" key="7">
    <source>
        <dbReference type="SAM" id="Phobius"/>
    </source>
</evidence>
<sequence>MRRENNPQGRNNPDVMNGPNGGNDSENVENVENGEIGIAKKLAAALKNRESPVSIAKMLLGEKPVRYFISSVIAFIVDYAVLLALEYALSGVPAAMEIAAVAAFLCSSQLNFHINRLWVFRSTKGALAQMGGYYGLAAFSFVIKTFVILEILVRLLHIPTWISKPIAEAVMFVFNYFVQKKLIFRIRRGKNTSRNSGTDITDENIKK</sequence>
<keyword evidence="3 7" id="KW-0812">Transmembrane</keyword>
<feature type="transmembrane region" description="Helical" evidence="7">
    <location>
        <begin position="133"/>
        <end position="155"/>
    </location>
</feature>
<evidence type="ECO:0000256" key="6">
    <source>
        <dbReference type="SAM" id="MobiDB-lite"/>
    </source>
</evidence>
<feature type="transmembrane region" description="Helical" evidence="7">
    <location>
        <begin position="67"/>
        <end position="85"/>
    </location>
</feature>
<evidence type="ECO:0000256" key="5">
    <source>
        <dbReference type="ARBA" id="ARBA00023136"/>
    </source>
</evidence>
<evidence type="ECO:0000313" key="9">
    <source>
        <dbReference type="EMBL" id="HIS24378.1"/>
    </source>
</evidence>
<name>A0A9D1EN85_9FIRM</name>
<evidence type="ECO:0000256" key="3">
    <source>
        <dbReference type="ARBA" id="ARBA00022692"/>
    </source>
</evidence>
<evidence type="ECO:0000313" key="10">
    <source>
        <dbReference type="Proteomes" id="UP000823982"/>
    </source>
</evidence>
<dbReference type="Proteomes" id="UP000823982">
    <property type="component" value="Unassembled WGS sequence"/>
</dbReference>
<comment type="caution">
    <text evidence="9">The sequence shown here is derived from an EMBL/GenBank/DDBJ whole genome shotgun (WGS) entry which is preliminary data.</text>
</comment>
<dbReference type="InterPro" id="IPR007267">
    <property type="entry name" value="GtrA_DPMS_TM"/>
</dbReference>
<organism evidence="9 10">
    <name type="scientific">Candidatus Faeciplasma gallinarum</name>
    <dbReference type="NCBI Taxonomy" id="2840799"/>
    <lineage>
        <taxon>Bacteria</taxon>
        <taxon>Bacillati</taxon>
        <taxon>Bacillota</taxon>
        <taxon>Clostridia</taxon>
        <taxon>Eubacteriales</taxon>
        <taxon>Oscillospiraceae</taxon>
        <taxon>Oscillospiraceae incertae sedis</taxon>
        <taxon>Candidatus Faeciplasma</taxon>
    </lineage>
</organism>
<comment type="similarity">
    <text evidence="2">Belongs to the GtrA family.</text>
</comment>
<reference evidence="9" key="1">
    <citation type="submission" date="2020-10" db="EMBL/GenBank/DDBJ databases">
        <authorList>
            <person name="Gilroy R."/>
        </authorList>
    </citation>
    <scope>NUCLEOTIDE SEQUENCE</scope>
    <source>
        <strain evidence="9">CHK157-1446</strain>
    </source>
</reference>
<evidence type="ECO:0000259" key="8">
    <source>
        <dbReference type="Pfam" id="PF04138"/>
    </source>
</evidence>
<feature type="domain" description="GtrA/DPMS transmembrane" evidence="8">
    <location>
        <begin position="66"/>
        <end position="184"/>
    </location>
</feature>
<dbReference type="AlphaFoldDB" id="A0A9D1EN85"/>
<gene>
    <name evidence="9" type="ORF">IAD01_03130</name>
</gene>
<evidence type="ECO:0000256" key="1">
    <source>
        <dbReference type="ARBA" id="ARBA00004141"/>
    </source>
</evidence>
<feature type="region of interest" description="Disordered" evidence="6">
    <location>
        <begin position="1"/>
        <end position="29"/>
    </location>
</feature>
<dbReference type="GO" id="GO:0005886">
    <property type="term" value="C:plasma membrane"/>
    <property type="evidence" value="ECO:0007669"/>
    <property type="project" value="TreeGrafter"/>
</dbReference>
<keyword evidence="4 7" id="KW-1133">Transmembrane helix</keyword>
<dbReference type="EMBL" id="DVIR01000030">
    <property type="protein sequence ID" value="HIS24378.1"/>
    <property type="molecule type" value="Genomic_DNA"/>
</dbReference>
<evidence type="ECO:0000256" key="2">
    <source>
        <dbReference type="ARBA" id="ARBA00009399"/>
    </source>
</evidence>
<dbReference type="InterPro" id="IPR051401">
    <property type="entry name" value="GtrA_CellWall_Glycosyl"/>
</dbReference>
<evidence type="ECO:0000256" key="4">
    <source>
        <dbReference type="ARBA" id="ARBA00022989"/>
    </source>
</evidence>
<dbReference type="GO" id="GO:0000271">
    <property type="term" value="P:polysaccharide biosynthetic process"/>
    <property type="evidence" value="ECO:0007669"/>
    <property type="project" value="InterPro"/>
</dbReference>
<protein>
    <submittedName>
        <fullName evidence="9">GtrA family protein</fullName>
    </submittedName>
</protein>
<reference evidence="9" key="2">
    <citation type="journal article" date="2021" name="PeerJ">
        <title>Extensive microbial diversity within the chicken gut microbiome revealed by metagenomics and culture.</title>
        <authorList>
            <person name="Gilroy R."/>
            <person name="Ravi A."/>
            <person name="Getino M."/>
            <person name="Pursley I."/>
            <person name="Horton D.L."/>
            <person name="Alikhan N.F."/>
            <person name="Baker D."/>
            <person name="Gharbi K."/>
            <person name="Hall N."/>
            <person name="Watson M."/>
            <person name="Adriaenssens E.M."/>
            <person name="Foster-Nyarko E."/>
            <person name="Jarju S."/>
            <person name="Secka A."/>
            <person name="Antonio M."/>
            <person name="Oren A."/>
            <person name="Chaudhuri R.R."/>
            <person name="La Ragione R."/>
            <person name="Hildebrand F."/>
            <person name="Pallen M.J."/>
        </authorList>
    </citation>
    <scope>NUCLEOTIDE SEQUENCE</scope>
    <source>
        <strain evidence="9">CHK157-1446</strain>
    </source>
</reference>
<feature type="transmembrane region" description="Helical" evidence="7">
    <location>
        <begin position="161"/>
        <end position="178"/>
    </location>
</feature>
<keyword evidence="5 7" id="KW-0472">Membrane</keyword>
<dbReference type="PANTHER" id="PTHR38459">
    <property type="entry name" value="PROPHAGE BACTOPRENOL-LINKED GLUCOSE TRANSLOCASE HOMOLOG"/>
    <property type="match status" value="1"/>
</dbReference>
<accession>A0A9D1EN85</accession>